<accession>A0A5K0U9E1</accession>
<organism evidence="3 4">
    <name type="scientific">Yasminevirus sp. GU-2018</name>
    <dbReference type="NCBI Taxonomy" id="2420051"/>
    <lineage>
        <taxon>Viruses</taxon>
        <taxon>Varidnaviria</taxon>
        <taxon>Bamfordvirae</taxon>
        <taxon>Nucleocytoviricota</taxon>
        <taxon>Megaviricetes</taxon>
        <taxon>Imitervirales</taxon>
        <taxon>Mimiviridae</taxon>
        <taxon>Klosneuvirinae</taxon>
        <taxon>Yasminevirus</taxon>
        <taxon>Yasminevirus saudimassiliense</taxon>
    </lineage>
</organism>
<dbReference type="Pfam" id="PF00069">
    <property type="entry name" value="Pkinase"/>
    <property type="match status" value="1"/>
</dbReference>
<dbReference type="InterPro" id="IPR008271">
    <property type="entry name" value="Ser/Thr_kinase_AS"/>
</dbReference>
<evidence type="ECO:0000313" key="3">
    <source>
        <dbReference type="EMBL" id="VBB18114.1"/>
    </source>
</evidence>
<feature type="region of interest" description="Disordered" evidence="1">
    <location>
        <begin position="336"/>
        <end position="366"/>
    </location>
</feature>
<dbReference type="Gene3D" id="1.10.510.10">
    <property type="entry name" value="Transferase(Phosphotransferase) domain 1"/>
    <property type="match status" value="1"/>
</dbReference>
<dbReference type="EMBL" id="UPSH01000001">
    <property type="protein sequence ID" value="VBB18114.1"/>
    <property type="molecule type" value="Genomic_DNA"/>
</dbReference>
<evidence type="ECO:0000256" key="1">
    <source>
        <dbReference type="SAM" id="MobiDB-lite"/>
    </source>
</evidence>
<dbReference type="SMART" id="SM00220">
    <property type="entry name" value="S_TKc"/>
    <property type="match status" value="1"/>
</dbReference>
<protein>
    <recommendedName>
        <fullName evidence="2">Protein kinase domain-containing protein</fullName>
    </recommendedName>
</protein>
<gene>
    <name evidence="3" type="ORF">YASMINEVIRUS_577</name>
</gene>
<proteinExistence type="predicted"/>
<dbReference type="GO" id="GO:0005524">
    <property type="term" value="F:ATP binding"/>
    <property type="evidence" value="ECO:0007669"/>
    <property type="project" value="InterPro"/>
</dbReference>
<reference evidence="3 4" key="1">
    <citation type="submission" date="2018-10" db="EMBL/GenBank/DDBJ databases">
        <authorList>
            <consortium name="IHU Genomes"/>
        </authorList>
    </citation>
    <scope>NUCLEOTIDE SEQUENCE [LARGE SCALE GENOMIC DNA]</scope>
    <source>
        <strain evidence="3 4">A1</strain>
    </source>
</reference>
<feature type="domain" description="Protein kinase" evidence="2">
    <location>
        <begin position="75"/>
        <end position="336"/>
    </location>
</feature>
<dbReference type="PROSITE" id="PS50011">
    <property type="entry name" value="PROTEIN_KINASE_DOM"/>
    <property type="match status" value="1"/>
</dbReference>
<comment type="caution">
    <text evidence="3">The sequence shown here is derived from an EMBL/GenBank/DDBJ whole genome shotgun (WGS) entry which is preliminary data.</text>
</comment>
<dbReference type="Proteomes" id="UP000594342">
    <property type="component" value="Unassembled WGS sequence"/>
</dbReference>
<dbReference type="GO" id="GO:0004672">
    <property type="term" value="F:protein kinase activity"/>
    <property type="evidence" value="ECO:0007669"/>
    <property type="project" value="InterPro"/>
</dbReference>
<sequence>MLKELDTENKIDVISRTVDKDHRCDSDTNSKTSQVRLFQDLTKHDLIFSKSRVELEIDKEKKKVPEYLRLRGKKYVKPVLVSYGSFGFVLKYFEEDLTDSISHKKTVCVKIRKKKDGLETDLSVLKKQRAGEISVMKEVFVPGVVRSGRIVMPLLSSDVKELVNFDTTKCIDIIRILAEHMLKLVESGFYYTDLKLDNILYYYDHGELKIMLCDHGSLFSKNESAIFTYFAPERVKKENEQFRDPWEGDIVWGIGAVLCELLNIEPIFDRDEWDEKSDEAFRVVVTELCKKIPEREDLIRKIFVETGRISLKDLVLELNSPGRPVTAQINSSGCSITGSAGSDQRSDQVSDVVSDKASTSKNTGLM</sequence>
<dbReference type="InterPro" id="IPR000719">
    <property type="entry name" value="Prot_kinase_dom"/>
</dbReference>
<dbReference type="PROSITE" id="PS00108">
    <property type="entry name" value="PROTEIN_KINASE_ST"/>
    <property type="match status" value="1"/>
</dbReference>
<dbReference type="SUPFAM" id="SSF56112">
    <property type="entry name" value="Protein kinase-like (PK-like)"/>
    <property type="match status" value="1"/>
</dbReference>
<evidence type="ECO:0000313" key="4">
    <source>
        <dbReference type="Proteomes" id="UP000594342"/>
    </source>
</evidence>
<name>A0A5K0U9E1_9VIRU</name>
<dbReference type="InterPro" id="IPR011009">
    <property type="entry name" value="Kinase-like_dom_sf"/>
</dbReference>
<keyword evidence="4" id="KW-1185">Reference proteome</keyword>
<evidence type="ECO:0000259" key="2">
    <source>
        <dbReference type="PROSITE" id="PS50011"/>
    </source>
</evidence>